<evidence type="ECO:0000256" key="1">
    <source>
        <dbReference type="SAM" id="Coils"/>
    </source>
</evidence>
<comment type="caution">
    <text evidence="2">The sequence shown here is derived from an EMBL/GenBank/DDBJ whole genome shotgun (WGS) entry which is preliminary data.</text>
</comment>
<dbReference type="Proteomes" id="UP000648257">
    <property type="component" value="Unassembled WGS sequence"/>
</dbReference>
<name>A0ABR6WZJ7_9BURK</name>
<organism evidence="2 3">
    <name type="scientific">Undibacterium seohonense</name>
    <dbReference type="NCBI Taxonomy" id="1344950"/>
    <lineage>
        <taxon>Bacteria</taxon>
        <taxon>Pseudomonadati</taxon>
        <taxon>Pseudomonadota</taxon>
        <taxon>Betaproteobacteria</taxon>
        <taxon>Burkholderiales</taxon>
        <taxon>Oxalobacteraceae</taxon>
        <taxon>Undibacterium</taxon>
    </lineage>
</organism>
<accession>A0ABR6WZJ7</accession>
<sequence length="115" mass="13327">MSQRAEYISKMEAQLVKLNQKMSNLESEAQEAKEDARQTYKEEMEKLRLKSKGAIAKLEELKASTEDSWDTMVSDMEKMHEAFTHSFFSIFHSTKTDDVKEKLHMTGHTDAHKKA</sequence>
<proteinExistence type="predicted"/>
<feature type="coiled-coil region" evidence="1">
    <location>
        <begin position="8"/>
        <end position="64"/>
    </location>
</feature>
<keyword evidence="1" id="KW-0175">Coiled coil</keyword>
<evidence type="ECO:0008006" key="4">
    <source>
        <dbReference type="Google" id="ProtNLM"/>
    </source>
</evidence>
<gene>
    <name evidence="2" type="ORF">H8K52_01390</name>
</gene>
<evidence type="ECO:0000313" key="3">
    <source>
        <dbReference type="Proteomes" id="UP000648257"/>
    </source>
</evidence>
<dbReference type="EMBL" id="JACOFW010000001">
    <property type="protein sequence ID" value="MBC3805995.1"/>
    <property type="molecule type" value="Genomic_DNA"/>
</dbReference>
<dbReference type="RefSeq" id="WP_186920713.1">
    <property type="nucleotide sequence ID" value="NZ_JACOFW010000001.1"/>
</dbReference>
<evidence type="ECO:0000313" key="2">
    <source>
        <dbReference type="EMBL" id="MBC3805995.1"/>
    </source>
</evidence>
<keyword evidence="3" id="KW-1185">Reference proteome</keyword>
<reference evidence="2 3" key="1">
    <citation type="submission" date="2020-08" db="EMBL/GenBank/DDBJ databases">
        <title>Novel species isolated from subtropical streams in China.</title>
        <authorList>
            <person name="Lu H."/>
        </authorList>
    </citation>
    <scope>NUCLEOTIDE SEQUENCE [LARGE SCALE GENOMIC DNA]</scope>
    <source>
        <strain evidence="2 3">KACC 16656</strain>
    </source>
</reference>
<protein>
    <recommendedName>
        <fullName evidence="4">Coiled-coil domain-containing protein 153</fullName>
    </recommendedName>
</protein>